<evidence type="ECO:0000256" key="2">
    <source>
        <dbReference type="ARBA" id="ARBA00001947"/>
    </source>
</evidence>
<dbReference type="GO" id="GO:0016832">
    <property type="term" value="F:aldehyde-lyase activity"/>
    <property type="evidence" value="ECO:0007669"/>
    <property type="project" value="TreeGrafter"/>
</dbReference>
<evidence type="ECO:0000313" key="10">
    <source>
        <dbReference type="EMBL" id="RDV25544.1"/>
    </source>
</evidence>
<dbReference type="OrthoDB" id="9786287at2"/>
<dbReference type="PANTHER" id="PTHR22789:SF8">
    <property type="entry name" value="L-RIBULOSE-5-PHOSPHATE 4-EPIMERASE SGBE"/>
    <property type="match status" value="1"/>
</dbReference>
<comment type="catalytic activity">
    <reaction evidence="1">
        <text>L-ribulose 5-phosphate = D-xylulose 5-phosphate</text>
        <dbReference type="Rhea" id="RHEA:22368"/>
        <dbReference type="ChEBI" id="CHEBI:57737"/>
        <dbReference type="ChEBI" id="CHEBI:58226"/>
        <dbReference type="EC" id="5.1.3.4"/>
    </reaction>
</comment>
<evidence type="ECO:0000256" key="3">
    <source>
        <dbReference type="ARBA" id="ARBA00010037"/>
    </source>
</evidence>
<dbReference type="GO" id="GO:0046872">
    <property type="term" value="F:metal ion binding"/>
    <property type="evidence" value="ECO:0007669"/>
    <property type="project" value="UniProtKB-KW"/>
</dbReference>
<dbReference type="PANTHER" id="PTHR22789">
    <property type="entry name" value="FUCULOSE PHOSPHATE ALDOLASE"/>
    <property type="match status" value="1"/>
</dbReference>
<comment type="cofactor">
    <cofactor evidence="2">
        <name>Zn(2+)</name>
        <dbReference type="ChEBI" id="CHEBI:29105"/>
    </cofactor>
</comment>
<evidence type="ECO:0000256" key="7">
    <source>
        <dbReference type="ARBA" id="ARBA00023235"/>
    </source>
</evidence>
<dbReference type="NCBIfam" id="NF006047">
    <property type="entry name" value="PRK08193.1"/>
    <property type="match status" value="1"/>
</dbReference>
<comment type="caution">
    <text evidence="10">The sequence shown here is derived from an EMBL/GenBank/DDBJ whole genome shotgun (WGS) entry which is preliminary data.</text>
</comment>
<keyword evidence="11" id="KW-1185">Reference proteome</keyword>
<organism evidence="10 11">
    <name type="scientific">Alteromonas aestuariivivens</name>
    <dbReference type="NCBI Taxonomy" id="1938339"/>
    <lineage>
        <taxon>Bacteria</taxon>
        <taxon>Pseudomonadati</taxon>
        <taxon>Pseudomonadota</taxon>
        <taxon>Gammaproteobacteria</taxon>
        <taxon>Alteromonadales</taxon>
        <taxon>Alteromonadaceae</taxon>
        <taxon>Alteromonas/Salinimonas group</taxon>
        <taxon>Alteromonas</taxon>
    </lineage>
</organism>
<name>A0A3D8M7L3_9ALTE</name>
<keyword evidence="7" id="KW-0413">Isomerase</keyword>
<keyword evidence="6" id="KW-0862">Zinc</keyword>
<evidence type="ECO:0000256" key="1">
    <source>
        <dbReference type="ARBA" id="ARBA00001726"/>
    </source>
</evidence>
<dbReference type="InterPro" id="IPR050197">
    <property type="entry name" value="Aldolase_class_II_sugar_metab"/>
</dbReference>
<dbReference type="Gene3D" id="3.40.225.10">
    <property type="entry name" value="Class II aldolase/adducin N-terminal domain"/>
    <property type="match status" value="1"/>
</dbReference>
<accession>A0A3D8M7L3</accession>
<dbReference type="NCBIfam" id="NF009003">
    <property type="entry name" value="PRK12348.1"/>
    <property type="match status" value="1"/>
</dbReference>
<dbReference type="EMBL" id="QRHA01000006">
    <property type="protein sequence ID" value="RDV25544.1"/>
    <property type="molecule type" value="Genomic_DNA"/>
</dbReference>
<dbReference type="GO" id="GO:0008742">
    <property type="term" value="F:L-ribulose-phosphate 4-epimerase activity"/>
    <property type="evidence" value="ECO:0007669"/>
    <property type="project" value="UniProtKB-EC"/>
</dbReference>
<dbReference type="SUPFAM" id="SSF53639">
    <property type="entry name" value="AraD/HMP-PK domain-like"/>
    <property type="match status" value="1"/>
</dbReference>
<evidence type="ECO:0000256" key="4">
    <source>
        <dbReference type="ARBA" id="ARBA00013186"/>
    </source>
</evidence>
<dbReference type="EC" id="5.1.3.4" evidence="4"/>
<keyword evidence="5" id="KW-0479">Metal-binding</keyword>
<dbReference type="SMART" id="SM01007">
    <property type="entry name" value="Aldolase_II"/>
    <property type="match status" value="1"/>
</dbReference>
<dbReference type="GO" id="GO:0005829">
    <property type="term" value="C:cytosol"/>
    <property type="evidence" value="ECO:0007669"/>
    <property type="project" value="TreeGrafter"/>
</dbReference>
<evidence type="ECO:0000256" key="8">
    <source>
        <dbReference type="ARBA" id="ARBA00023277"/>
    </source>
</evidence>
<keyword evidence="8" id="KW-0119">Carbohydrate metabolism</keyword>
<evidence type="ECO:0000256" key="5">
    <source>
        <dbReference type="ARBA" id="ARBA00022723"/>
    </source>
</evidence>
<sequence length="230" mass="25694">MSYKELKRQVFEANMELQRRNLVIYTFGNVSQVDREKGVVAIKPSGVSYESMKPEDIVIVDLENKIVEGTMRPSSDTKTHTHLYRKFESIGGVTHTHSTYATAWAQAKQSIPCLGTTHADYVHGDITCTRELTDEQINGDYEEETGVQIADAYTDRDPMAAPMVIVAGHAPFTWGKDAAQSVYHAALLEEIARMAYLTRTLVPGAAPLNQAILDKHYLRKHGKNAYYGQS</sequence>
<dbReference type="InterPro" id="IPR001303">
    <property type="entry name" value="Aldolase_II/adducin_N"/>
</dbReference>
<dbReference type="GO" id="GO:0019323">
    <property type="term" value="P:pentose catabolic process"/>
    <property type="evidence" value="ECO:0007669"/>
    <property type="project" value="TreeGrafter"/>
</dbReference>
<evidence type="ECO:0000256" key="6">
    <source>
        <dbReference type="ARBA" id="ARBA00022833"/>
    </source>
</evidence>
<gene>
    <name evidence="10" type="ORF">DXV75_09630</name>
</gene>
<dbReference type="Pfam" id="PF00596">
    <property type="entry name" value="Aldolase_II"/>
    <property type="match status" value="1"/>
</dbReference>
<protein>
    <recommendedName>
        <fullName evidence="4">L-ribulose-5-phosphate 4-epimerase</fullName>
        <ecNumber evidence="4">5.1.3.4</ecNumber>
    </recommendedName>
</protein>
<dbReference type="AlphaFoldDB" id="A0A3D8M7L3"/>
<dbReference type="RefSeq" id="WP_115593197.1">
    <property type="nucleotide sequence ID" value="NZ_QRHA01000006.1"/>
</dbReference>
<reference evidence="11" key="1">
    <citation type="submission" date="2018-08" db="EMBL/GenBank/DDBJ databases">
        <authorList>
            <person name="Zhang J."/>
            <person name="Du Z.-J."/>
        </authorList>
    </citation>
    <scope>NUCLEOTIDE SEQUENCE [LARGE SCALE GENOMIC DNA]</scope>
    <source>
        <strain evidence="11">KCTC 52655</strain>
    </source>
</reference>
<evidence type="ECO:0000259" key="9">
    <source>
        <dbReference type="SMART" id="SM01007"/>
    </source>
</evidence>
<dbReference type="FunFam" id="3.40.225.10:FF:000001">
    <property type="entry name" value="L-ribulose-5-phosphate 4-epimerase UlaF"/>
    <property type="match status" value="1"/>
</dbReference>
<comment type="similarity">
    <text evidence="3">Belongs to the aldolase class II family. AraD/FucA subfamily.</text>
</comment>
<evidence type="ECO:0000313" key="11">
    <source>
        <dbReference type="Proteomes" id="UP000256561"/>
    </source>
</evidence>
<dbReference type="Proteomes" id="UP000256561">
    <property type="component" value="Unassembled WGS sequence"/>
</dbReference>
<proteinExistence type="inferred from homology"/>
<dbReference type="InterPro" id="IPR036409">
    <property type="entry name" value="Aldolase_II/adducin_N_sf"/>
</dbReference>
<feature type="domain" description="Class II aldolase/adducin N-terminal" evidence="9">
    <location>
        <begin position="8"/>
        <end position="196"/>
    </location>
</feature>